<keyword evidence="2" id="KW-0902">Two-component regulatory system</keyword>
<protein>
    <submittedName>
        <fullName evidence="10">Response regulator transcription factor</fullName>
    </submittedName>
</protein>
<dbReference type="Gene3D" id="1.10.10.10">
    <property type="entry name" value="Winged helix-like DNA-binding domain superfamily/Winged helix DNA-binding domain"/>
    <property type="match status" value="1"/>
</dbReference>
<dbReference type="AlphaFoldDB" id="A0AAQ3LE52"/>
<name>A0AAQ3LE52_9BACT</name>
<feature type="modified residue" description="4-aspartylphosphate" evidence="6">
    <location>
        <position position="51"/>
    </location>
</feature>
<dbReference type="KEGG" id="puo:RZN69_11540"/>
<dbReference type="PROSITE" id="PS50110">
    <property type="entry name" value="RESPONSE_REGULATORY"/>
    <property type="match status" value="1"/>
</dbReference>
<sequence>MRILIIEDNPLMANSLARELKEEDYTVDITHDGEEGLYKAANWDYDCIILDLMLPKLNGHQLLQKLRGEKDTPVLIISSEHGVKARINSLNLGADDYMVKPFDLGELLARLRSLIRRSKGRPTNIISFQDVEVDTISRTVSKAGSVVKLTRKEFDILISLSNRNGRIVTNEFLNDNYIDNDDGVASNAIAVHMYSLRKKLGKDLIENVHGQGYKINP</sequence>
<dbReference type="RefSeq" id="WP_317836320.1">
    <property type="nucleotide sequence ID" value="NZ_CP136920.1"/>
</dbReference>
<dbReference type="InterPro" id="IPR039420">
    <property type="entry name" value="WalR-like"/>
</dbReference>
<reference evidence="10 11" key="1">
    <citation type="submission" date="2023-10" db="EMBL/GenBank/DDBJ databases">
        <title>Rubellicoccus peritrichatus gen. nov., sp. nov., isolated from an algae of coral reef tank.</title>
        <authorList>
            <person name="Luo J."/>
        </authorList>
    </citation>
    <scope>NUCLEOTIDE SEQUENCE [LARGE SCALE GENOMIC DNA]</scope>
    <source>
        <strain evidence="10 11">CR14</strain>
    </source>
</reference>
<keyword evidence="3" id="KW-0805">Transcription regulation</keyword>
<dbReference type="EMBL" id="CP136920">
    <property type="protein sequence ID" value="WOO43722.1"/>
    <property type="molecule type" value="Genomic_DNA"/>
</dbReference>
<dbReference type="GO" id="GO:0032993">
    <property type="term" value="C:protein-DNA complex"/>
    <property type="evidence" value="ECO:0007669"/>
    <property type="project" value="TreeGrafter"/>
</dbReference>
<evidence type="ECO:0000256" key="4">
    <source>
        <dbReference type="ARBA" id="ARBA00023125"/>
    </source>
</evidence>
<dbReference type="InterPro" id="IPR036388">
    <property type="entry name" value="WH-like_DNA-bd_sf"/>
</dbReference>
<gene>
    <name evidence="10" type="ORF">RZN69_11540</name>
</gene>
<feature type="domain" description="OmpR/PhoB-type" evidence="9">
    <location>
        <begin position="123"/>
        <end position="217"/>
    </location>
</feature>
<evidence type="ECO:0000256" key="7">
    <source>
        <dbReference type="PROSITE-ProRule" id="PRU01091"/>
    </source>
</evidence>
<keyword evidence="11" id="KW-1185">Reference proteome</keyword>
<keyword evidence="4 7" id="KW-0238">DNA-binding</keyword>
<dbReference type="Pfam" id="PF00072">
    <property type="entry name" value="Response_reg"/>
    <property type="match status" value="1"/>
</dbReference>
<keyword evidence="1 6" id="KW-0597">Phosphoprotein</keyword>
<keyword evidence="5" id="KW-0804">Transcription</keyword>
<dbReference type="InterPro" id="IPR001867">
    <property type="entry name" value="OmpR/PhoB-type_DNA-bd"/>
</dbReference>
<dbReference type="CDD" id="cd00383">
    <property type="entry name" value="trans_reg_C"/>
    <property type="match status" value="1"/>
</dbReference>
<evidence type="ECO:0000256" key="3">
    <source>
        <dbReference type="ARBA" id="ARBA00023015"/>
    </source>
</evidence>
<accession>A0AAQ3LE52</accession>
<evidence type="ECO:0000259" key="8">
    <source>
        <dbReference type="PROSITE" id="PS50110"/>
    </source>
</evidence>
<dbReference type="GO" id="GO:0005829">
    <property type="term" value="C:cytosol"/>
    <property type="evidence" value="ECO:0007669"/>
    <property type="project" value="TreeGrafter"/>
</dbReference>
<organism evidence="10 11">
    <name type="scientific">Rubellicoccus peritrichatus</name>
    <dbReference type="NCBI Taxonomy" id="3080537"/>
    <lineage>
        <taxon>Bacteria</taxon>
        <taxon>Pseudomonadati</taxon>
        <taxon>Verrucomicrobiota</taxon>
        <taxon>Opitutia</taxon>
        <taxon>Puniceicoccales</taxon>
        <taxon>Cerasicoccaceae</taxon>
        <taxon>Rubellicoccus</taxon>
    </lineage>
</organism>
<feature type="domain" description="Response regulatory" evidence="8">
    <location>
        <begin position="2"/>
        <end position="115"/>
    </location>
</feature>
<proteinExistence type="predicted"/>
<dbReference type="SMART" id="SM00862">
    <property type="entry name" value="Trans_reg_C"/>
    <property type="match status" value="1"/>
</dbReference>
<dbReference type="GO" id="GO:0000156">
    <property type="term" value="F:phosphorelay response regulator activity"/>
    <property type="evidence" value="ECO:0007669"/>
    <property type="project" value="TreeGrafter"/>
</dbReference>
<evidence type="ECO:0000256" key="6">
    <source>
        <dbReference type="PROSITE-ProRule" id="PRU00169"/>
    </source>
</evidence>
<dbReference type="InterPro" id="IPR001789">
    <property type="entry name" value="Sig_transdc_resp-reg_receiver"/>
</dbReference>
<dbReference type="GO" id="GO:0006355">
    <property type="term" value="P:regulation of DNA-templated transcription"/>
    <property type="evidence" value="ECO:0007669"/>
    <property type="project" value="InterPro"/>
</dbReference>
<dbReference type="SMART" id="SM00448">
    <property type="entry name" value="REC"/>
    <property type="match status" value="1"/>
</dbReference>
<dbReference type="Gene3D" id="6.10.250.690">
    <property type="match status" value="1"/>
</dbReference>
<dbReference type="PANTHER" id="PTHR48111">
    <property type="entry name" value="REGULATOR OF RPOS"/>
    <property type="match status" value="1"/>
</dbReference>
<evidence type="ECO:0000256" key="5">
    <source>
        <dbReference type="ARBA" id="ARBA00023163"/>
    </source>
</evidence>
<dbReference type="Pfam" id="PF00486">
    <property type="entry name" value="Trans_reg_C"/>
    <property type="match status" value="1"/>
</dbReference>
<evidence type="ECO:0000259" key="9">
    <source>
        <dbReference type="PROSITE" id="PS51755"/>
    </source>
</evidence>
<evidence type="ECO:0000256" key="1">
    <source>
        <dbReference type="ARBA" id="ARBA00022553"/>
    </source>
</evidence>
<feature type="DNA-binding region" description="OmpR/PhoB-type" evidence="7">
    <location>
        <begin position="123"/>
        <end position="217"/>
    </location>
</feature>
<dbReference type="Proteomes" id="UP001304300">
    <property type="component" value="Chromosome"/>
</dbReference>
<evidence type="ECO:0000313" key="10">
    <source>
        <dbReference type="EMBL" id="WOO43722.1"/>
    </source>
</evidence>
<dbReference type="SUPFAM" id="SSF52172">
    <property type="entry name" value="CheY-like"/>
    <property type="match status" value="1"/>
</dbReference>
<dbReference type="PANTHER" id="PTHR48111:SF22">
    <property type="entry name" value="REGULATOR OF RPOS"/>
    <property type="match status" value="1"/>
</dbReference>
<evidence type="ECO:0000256" key="2">
    <source>
        <dbReference type="ARBA" id="ARBA00023012"/>
    </source>
</evidence>
<dbReference type="GO" id="GO:0000976">
    <property type="term" value="F:transcription cis-regulatory region binding"/>
    <property type="evidence" value="ECO:0007669"/>
    <property type="project" value="TreeGrafter"/>
</dbReference>
<dbReference type="Gene3D" id="3.40.50.2300">
    <property type="match status" value="1"/>
</dbReference>
<evidence type="ECO:0000313" key="11">
    <source>
        <dbReference type="Proteomes" id="UP001304300"/>
    </source>
</evidence>
<dbReference type="InterPro" id="IPR011006">
    <property type="entry name" value="CheY-like_superfamily"/>
</dbReference>
<dbReference type="PROSITE" id="PS51755">
    <property type="entry name" value="OMPR_PHOB"/>
    <property type="match status" value="1"/>
</dbReference>